<proteinExistence type="predicted"/>
<sequence length="169" mass="19058">MVERVSLTPQAVSEWGDANLVRFNASKTQACLFTAKRSLLTLTPTFRNVSLEYTDRLQLLGIEFSPNLNYGRFIESRAKVAARKLGVLARVRRYCTPGQLLTLYKAQVRSCMEYCYHIWAGAAKCHLAALDSMERRAKRLIDDLDLVETNLQSCQPRAQAQSSQSLGIL</sequence>
<evidence type="ECO:0008006" key="3">
    <source>
        <dbReference type="Google" id="ProtNLM"/>
    </source>
</evidence>
<evidence type="ECO:0000313" key="1">
    <source>
        <dbReference type="EMBL" id="CAK1598530.1"/>
    </source>
</evidence>
<comment type="caution">
    <text evidence="1">The sequence shown here is derived from an EMBL/GenBank/DDBJ whole genome shotgun (WGS) entry which is preliminary data.</text>
</comment>
<gene>
    <name evidence="1" type="ORF">PARMNEM_LOCUS17507</name>
</gene>
<accession>A0AAV1LUJ2</accession>
<evidence type="ECO:0000313" key="2">
    <source>
        <dbReference type="Proteomes" id="UP001314205"/>
    </source>
</evidence>
<dbReference type="EMBL" id="CAVLGL010000104">
    <property type="protein sequence ID" value="CAK1598530.1"/>
    <property type="molecule type" value="Genomic_DNA"/>
</dbReference>
<protein>
    <recommendedName>
        <fullName evidence="3">Reverse transcriptase</fullName>
    </recommendedName>
</protein>
<keyword evidence="2" id="KW-1185">Reference proteome</keyword>
<dbReference type="AlphaFoldDB" id="A0AAV1LUJ2"/>
<name>A0AAV1LUJ2_9NEOP</name>
<reference evidence="1 2" key="1">
    <citation type="submission" date="2023-11" db="EMBL/GenBank/DDBJ databases">
        <authorList>
            <person name="Hedman E."/>
            <person name="Englund M."/>
            <person name="Stromberg M."/>
            <person name="Nyberg Akerstrom W."/>
            <person name="Nylinder S."/>
            <person name="Jareborg N."/>
            <person name="Kallberg Y."/>
            <person name="Kronander E."/>
        </authorList>
    </citation>
    <scope>NUCLEOTIDE SEQUENCE [LARGE SCALE GENOMIC DNA]</scope>
</reference>
<organism evidence="1 2">
    <name type="scientific">Parnassius mnemosyne</name>
    <name type="common">clouded apollo</name>
    <dbReference type="NCBI Taxonomy" id="213953"/>
    <lineage>
        <taxon>Eukaryota</taxon>
        <taxon>Metazoa</taxon>
        <taxon>Ecdysozoa</taxon>
        <taxon>Arthropoda</taxon>
        <taxon>Hexapoda</taxon>
        <taxon>Insecta</taxon>
        <taxon>Pterygota</taxon>
        <taxon>Neoptera</taxon>
        <taxon>Endopterygota</taxon>
        <taxon>Lepidoptera</taxon>
        <taxon>Glossata</taxon>
        <taxon>Ditrysia</taxon>
        <taxon>Papilionoidea</taxon>
        <taxon>Papilionidae</taxon>
        <taxon>Parnassiinae</taxon>
        <taxon>Parnassini</taxon>
        <taxon>Parnassius</taxon>
        <taxon>Driopa</taxon>
    </lineage>
</organism>
<dbReference type="Proteomes" id="UP001314205">
    <property type="component" value="Unassembled WGS sequence"/>
</dbReference>